<sequence length="207" mass="23573">MGDFNETLSSSEHSLGTNPRYQSGMRDFQSVVSSCNLVDMAAVGSTFTWINSQPVNPIAKKLDRVLINNIWMSQFSQSYAQYEPSGVSDHVCCRVFLETPTLGKKRPFKFFNFLTEHPDFSTIVTETWTASEPLSHSRSALFLFHRKLKNLKPALRLLNKTRFGNIPCRAKEAFSNLCEKQEQALSHPNSSFFECVATALNDWNYWA</sequence>
<dbReference type="Gramene" id="A02p37920.2_BraZ1">
    <property type="protein sequence ID" value="A02p37920.2_BraZ1.CDS.1"/>
    <property type="gene ID" value="A02g37920.2_BraZ1"/>
</dbReference>
<dbReference type="AlphaFoldDB" id="A0A3P6AAZ0"/>
<dbReference type="PANTHER" id="PTHR33710:SF79">
    <property type="entry name" value="OS06G0205337 PROTEIN"/>
    <property type="match status" value="1"/>
</dbReference>
<dbReference type="InterPro" id="IPR036691">
    <property type="entry name" value="Endo/exonu/phosph_ase_sf"/>
</dbReference>
<gene>
    <name evidence="3" type="ORF">BRAA02T08061Z</name>
    <name evidence="2" type="ORF">BRAPAZ1V2_A02P37920.2</name>
</gene>
<dbReference type="Proteomes" id="UP000694005">
    <property type="component" value="Chromosome A02"/>
</dbReference>
<dbReference type="PANTHER" id="PTHR33710">
    <property type="entry name" value="BNAC02G09200D PROTEIN"/>
    <property type="match status" value="1"/>
</dbReference>
<protein>
    <recommendedName>
        <fullName evidence="4">Endonuclease/exonuclease/phosphatase domain-containing protein</fullName>
    </recommendedName>
</protein>
<name>A0A3P6AAZ0_BRACM</name>
<feature type="region of interest" description="Disordered" evidence="1">
    <location>
        <begin position="1"/>
        <end position="21"/>
    </location>
</feature>
<evidence type="ECO:0008006" key="4">
    <source>
        <dbReference type="Google" id="ProtNLM"/>
    </source>
</evidence>
<dbReference type="Gene3D" id="3.60.10.10">
    <property type="entry name" value="Endonuclease/exonuclease/phosphatase"/>
    <property type="match status" value="1"/>
</dbReference>
<reference evidence="3" key="1">
    <citation type="submission" date="2018-11" db="EMBL/GenBank/DDBJ databases">
        <authorList>
            <consortium name="Genoscope - CEA"/>
            <person name="William W."/>
        </authorList>
    </citation>
    <scope>NUCLEOTIDE SEQUENCE</scope>
</reference>
<evidence type="ECO:0000313" key="3">
    <source>
        <dbReference type="EMBL" id="VDC90916.1"/>
    </source>
</evidence>
<dbReference type="SUPFAM" id="SSF56219">
    <property type="entry name" value="DNase I-like"/>
    <property type="match status" value="1"/>
</dbReference>
<evidence type="ECO:0000256" key="1">
    <source>
        <dbReference type="SAM" id="MobiDB-lite"/>
    </source>
</evidence>
<dbReference type="EMBL" id="LR031573">
    <property type="protein sequence ID" value="VDC90916.1"/>
    <property type="molecule type" value="Genomic_DNA"/>
</dbReference>
<feature type="non-terminal residue" evidence="3">
    <location>
        <position position="207"/>
    </location>
</feature>
<organism evidence="3">
    <name type="scientific">Brassica campestris</name>
    <name type="common">Field mustard</name>
    <dbReference type="NCBI Taxonomy" id="3711"/>
    <lineage>
        <taxon>Eukaryota</taxon>
        <taxon>Viridiplantae</taxon>
        <taxon>Streptophyta</taxon>
        <taxon>Embryophyta</taxon>
        <taxon>Tracheophyta</taxon>
        <taxon>Spermatophyta</taxon>
        <taxon>Magnoliopsida</taxon>
        <taxon>eudicotyledons</taxon>
        <taxon>Gunneridae</taxon>
        <taxon>Pentapetalae</taxon>
        <taxon>rosids</taxon>
        <taxon>malvids</taxon>
        <taxon>Brassicales</taxon>
        <taxon>Brassicaceae</taxon>
        <taxon>Brassiceae</taxon>
        <taxon>Brassica</taxon>
    </lineage>
</organism>
<dbReference type="EMBL" id="LS974618">
    <property type="protein sequence ID" value="CAG7894840.1"/>
    <property type="molecule type" value="Genomic_DNA"/>
</dbReference>
<evidence type="ECO:0000313" key="2">
    <source>
        <dbReference type="EMBL" id="CAG7894840.1"/>
    </source>
</evidence>
<proteinExistence type="predicted"/>
<accession>A0A3P6AAZ0</accession>